<dbReference type="EMBL" id="ASPP01014115">
    <property type="protein sequence ID" value="ETO19036.1"/>
    <property type="molecule type" value="Genomic_DNA"/>
</dbReference>
<name>X6MZ00_RETFI</name>
<evidence type="ECO:0000256" key="4">
    <source>
        <dbReference type="ARBA" id="ARBA00023204"/>
    </source>
</evidence>
<comment type="caution">
    <text evidence="8">The sequence shown here is derived from an EMBL/GenBank/DDBJ whole genome shotgun (WGS) entry which is preliminary data.</text>
</comment>
<keyword evidence="2" id="KW-0677">Repeat</keyword>
<dbReference type="GO" id="GO:0045944">
    <property type="term" value="P:positive regulation of transcription by RNA polymerase II"/>
    <property type="evidence" value="ECO:0007669"/>
    <property type="project" value="TreeGrafter"/>
</dbReference>
<dbReference type="InterPro" id="IPR036420">
    <property type="entry name" value="BRCT_dom_sf"/>
</dbReference>
<feature type="compositionally biased region" description="Basic residues" evidence="6">
    <location>
        <begin position="66"/>
        <end position="79"/>
    </location>
</feature>
<dbReference type="PROSITE" id="PS50172">
    <property type="entry name" value="BRCT"/>
    <property type="match status" value="1"/>
</dbReference>
<dbReference type="OrthoDB" id="6105938at2759"/>
<keyword evidence="4" id="KW-0234">DNA repair</keyword>
<keyword evidence="9" id="KW-1185">Reference proteome</keyword>
<reference evidence="8 9" key="1">
    <citation type="journal article" date="2013" name="Curr. Biol.">
        <title>The Genome of the Foraminiferan Reticulomyxa filosa.</title>
        <authorList>
            <person name="Glockner G."/>
            <person name="Hulsmann N."/>
            <person name="Schleicher M."/>
            <person name="Noegel A.A."/>
            <person name="Eichinger L."/>
            <person name="Gallinger C."/>
            <person name="Pawlowski J."/>
            <person name="Sierra R."/>
            <person name="Euteneuer U."/>
            <person name="Pillet L."/>
            <person name="Moustafa A."/>
            <person name="Platzer M."/>
            <person name="Groth M."/>
            <person name="Szafranski K."/>
            <person name="Schliwa M."/>
        </authorList>
    </citation>
    <scope>NUCLEOTIDE SEQUENCE [LARGE SCALE GENOMIC DNA]</scope>
</reference>
<feature type="compositionally biased region" description="Basic and acidic residues" evidence="6">
    <location>
        <begin position="32"/>
        <end position="59"/>
    </location>
</feature>
<evidence type="ECO:0000259" key="7">
    <source>
        <dbReference type="PROSITE" id="PS50172"/>
    </source>
</evidence>
<evidence type="ECO:0000313" key="9">
    <source>
        <dbReference type="Proteomes" id="UP000023152"/>
    </source>
</evidence>
<dbReference type="Proteomes" id="UP000023152">
    <property type="component" value="Unassembled WGS sequence"/>
</dbReference>
<dbReference type="GO" id="GO:0000724">
    <property type="term" value="P:double-strand break repair via homologous recombination"/>
    <property type="evidence" value="ECO:0007669"/>
    <property type="project" value="TreeGrafter"/>
</dbReference>
<sequence length="344" mass="39427">EKEIENEHEKEEEKKEEKDKDKDTDKEEEEKREENADSIADKDSEEDNTKERTTKKDADAAQCATNKKRKKTRVRKRGKSNPIPNGIEDAESKRKTKTQNTISCLRPLAIHTAHVREKTLTEVSSIPVIICTGLSDKQAGVFKEFTKKFADRVIVSDVWKNFVTHLVTSATIDNGERTVQTRTMKYIKMVVAGGWILCFDWIEQCLKENELLDELPFEVAGDTKGFNASKTSRENREEHRNTGLFKNCVALIGNKFTISTLPRDLKSVFWLGGGQVLKRLPLDWEKAVKAKKEFKDESKCYVYVCEKEQNELESTETQFCQKFGISILDYTVVLDAISKYQPLA</sequence>
<feature type="compositionally biased region" description="Basic and acidic residues" evidence="6">
    <location>
        <begin position="1"/>
        <end position="25"/>
    </location>
</feature>
<gene>
    <name evidence="8" type="ORF">RFI_18202</name>
</gene>
<evidence type="ECO:0000256" key="6">
    <source>
        <dbReference type="SAM" id="MobiDB-lite"/>
    </source>
</evidence>
<feature type="non-terminal residue" evidence="8">
    <location>
        <position position="1"/>
    </location>
</feature>
<dbReference type="InterPro" id="IPR031099">
    <property type="entry name" value="BRCA1-associated"/>
</dbReference>
<dbReference type="SUPFAM" id="SSF52113">
    <property type="entry name" value="BRCT domain"/>
    <property type="match status" value="1"/>
</dbReference>
<feature type="domain" description="BRCT" evidence="7">
    <location>
        <begin position="154"/>
        <end position="219"/>
    </location>
</feature>
<organism evidence="8 9">
    <name type="scientific">Reticulomyxa filosa</name>
    <dbReference type="NCBI Taxonomy" id="46433"/>
    <lineage>
        <taxon>Eukaryota</taxon>
        <taxon>Sar</taxon>
        <taxon>Rhizaria</taxon>
        <taxon>Retaria</taxon>
        <taxon>Foraminifera</taxon>
        <taxon>Monothalamids</taxon>
        <taxon>Reticulomyxidae</taxon>
        <taxon>Reticulomyxa</taxon>
    </lineage>
</organism>
<evidence type="ECO:0000256" key="1">
    <source>
        <dbReference type="ARBA" id="ARBA00004123"/>
    </source>
</evidence>
<dbReference type="CDD" id="cd17734">
    <property type="entry name" value="BRCT_Bard1_rpt1"/>
    <property type="match status" value="1"/>
</dbReference>
<evidence type="ECO:0000256" key="2">
    <source>
        <dbReference type="ARBA" id="ARBA00022737"/>
    </source>
</evidence>
<dbReference type="AlphaFoldDB" id="X6MZ00"/>
<evidence type="ECO:0000256" key="5">
    <source>
        <dbReference type="ARBA" id="ARBA00023242"/>
    </source>
</evidence>
<dbReference type="PANTHER" id="PTHR13763:SF0">
    <property type="entry name" value="BREAST CANCER TYPE 1 SUSCEPTIBILITY PROTEIN"/>
    <property type="match status" value="1"/>
</dbReference>
<dbReference type="GO" id="GO:0005634">
    <property type="term" value="C:nucleus"/>
    <property type="evidence" value="ECO:0007669"/>
    <property type="project" value="UniProtKB-SubCell"/>
</dbReference>
<dbReference type="Gene3D" id="3.40.50.10190">
    <property type="entry name" value="BRCT domain"/>
    <property type="match status" value="2"/>
</dbReference>
<dbReference type="GO" id="GO:0004842">
    <property type="term" value="F:ubiquitin-protein transferase activity"/>
    <property type="evidence" value="ECO:0007669"/>
    <property type="project" value="TreeGrafter"/>
</dbReference>
<comment type="subcellular location">
    <subcellularLocation>
        <location evidence="1">Nucleus</location>
    </subcellularLocation>
</comment>
<accession>X6MZ00</accession>
<dbReference type="CDD" id="cd18432">
    <property type="entry name" value="BRCT_PAXIP1_rpt6_like"/>
    <property type="match status" value="1"/>
</dbReference>
<keyword evidence="5" id="KW-0539">Nucleus</keyword>
<evidence type="ECO:0000313" key="8">
    <source>
        <dbReference type="EMBL" id="ETO19036.1"/>
    </source>
</evidence>
<keyword evidence="3" id="KW-0227">DNA damage</keyword>
<feature type="region of interest" description="Disordered" evidence="6">
    <location>
        <begin position="1"/>
        <end position="99"/>
    </location>
</feature>
<protein>
    <recommendedName>
        <fullName evidence="7">BRCT domain-containing protein</fullName>
    </recommendedName>
</protein>
<dbReference type="PANTHER" id="PTHR13763">
    <property type="entry name" value="BREAST CANCER TYPE 1 SUSCEPTIBILITY PROTEIN BRCA1"/>
    <property type="match status" value="1"/>
</dbReference>
<evidence type="ECO:0000256" key="3">
    <source>
        <dbReference type="ARBA" id="ARBA00022763"/>
    </source>
</evidence>
<proteinExistence type="predicted"/>
<dbReference type="InterPro" id="IPR001357">
    <property type="entry name" value="BRCT_dom"/>
</dbReference>